<evidence type="ECO:0000256" key="9">
    <source>
        <dbReference type="ARBA" id="ARBA00042307"/>
    </source>
</evidence>
<feature type="domain" description="Pyridoxamine kinase/Phosphomethylpyrimidine kinase" evidence="14">
    <location>
        <begin position="13"/>
        <end position="261"/>
    </location>
</feature>
<dbReference type="Gene3D" id="3.40.1190.20">
    <property type="match status" value="1"/>
</dbReference>
<evidence type="ECO:0000256" key="8">
    <source>
        <dbReference type="ARBA" id="ARBA00022842"/>
    </source>
</evidence>
<evidence type="ECO:0000256" key="4">
    <source>
        <dbReference type="ARBA" id="ARBA00022723"/>
    </source>
</evidence>
<keyword evidence="5" id="KW-0547">Nucleotide-binding</keyword>
<dbReference type="RefSeq" id="WP_309864750.1">
    <property type="nucleotide sequence ID" value="NZ_JAVDQG010000003.1"/>
</dbReference>
<dbReference type="Proteomes" id="UP001185012">
    <property type="component" value="Unassembled WGS sequence"/>
</dbReference>
<keyword evidence="8" id="KW-0460">Magnesium</keyword>
<proteinExistence type="inferred from homology"/>
<reference evidence="15 16" key="1">
    <citation type="submission" date="2023-07" db="EMBL/GenBank/DDBJ databases">
        <title>Genomic Encyclopedia of Type Strains, Phase IV (KMG-IV): sequencing the most valuable type-strain genomes for metagenomic binning, comparative biology and taxonomic classification.</title>
        <authorList>
            <person name="Goeker M."/>
        </authorList>
    </citation>
    <scope>NUCLEOTIDE SEQUENCE [LARGE SCALE GENOMIC DNA]</scope>
    <source>
        <strain evidence="15 16">DSM 45903</strain>
    </source>
</reference>
<sequence length="275" mass="29414">MSIRKALTIAGSDTSGGAGIQADLKTFQERSVYGMTVLTTLVTMDPDNGWAHDSHPINPEAVEAQLKSVLEGIGVDAAKTGMLGSVDLIERVAWWIDRHDTGPFVVDPVMICKGTDKWIHPETADSLKTLLVPTATIVTPNLFEAGVLSGLGSLSTLEEMKEAAVVIFQLGPDAVLVKGGGKLGEETASDILYDGKRFELLESRRFDTTHTHGAGCTYSAAITAELAKGWAVEEAVRRAKVFITAAIQYGFPLNDHVGPVHHGAHRLFSPEPAQS</sequence>
<comment type="similarity">
    <text evidence="1">Belongs to the ThiD family.</text>
</comment>
<dbReference type="InterPro" id="IPR029056">
    <property type="entry name" value="Ribokinase-like"/>
</dbReference>
<name>A0ABU1IME6_9BACL</name>
<dbReference type="Pfam" id="PF08543">
    <property type="entry name" value="Phos_pyr_kin"/>
    <property type="match status" value="1"/>
</dbReference>
<dbReference type="CDD" id="cd01169">
    <property type="entry name" value="HMPP_kinase"/>
    <property type="match status" value="1"/>
</dbReference>
<evidence type="ECO:0000256" key="5">
    <source>
        <dbReference type="ARBA" id="ARBA00022741"/>
    </source>
</evidence>
<evidence type="ECO:0000256" key="3">
    <source>
        <dbReference type="ARBA" id="ARBA00022679"/>
    </source>
</evidence>
<evidence type="ECO:0000313" key="15">
    <source>
        <dbReference type="EMBL" id="MDR6225727.1"/>
    </source>
</evidence>
<organism evidence="15 16">
    <name type="scientific">Desmospora profundinema</name>
    <dbReference type="NCBI Taxonomy" id="1571184"/>
    <lineage>
        <taxon>Bacteria</taxon>
        <taxon>Bacillati</taxon>
        <taxon>Bacillota</taxon>
        <taxon>Bacilli</taxon>
        <taxon>Bacillales</taxon>
        <taxon>Thermoactinomycetaceae</taxon>
        <taxon>Desmospora</taxon>
    </lineage>
</organism>
<gene>
    <name evidence="15" type="ORF">JOE21_001725</name>
</gene>
<keyword evidence="7" id="KW-0067">ATP-binding</keyword>
<dbReference type="PANTHER" id="PTHR20858:SF19">
    <property type="entry name" value="PYRIDOXINE KINASE"/>
    <property type="match status" value="1"/>
</dbReference>
<dbReference type="InterPro" id="IPR013749">
    <property type="entry name" value="PM/HMP-P_kinase-1"/>
</dbReference>
<comment type="caution">
    <text evidence="15">The sequence shown here is derived from an EMBL/GenBank/DDBJ whole genome shotgun (WGS) entry which is preliminary data.</text>
</comment>
<evidence type="ECO:0000256" key="6">
    <source>
        <dbReference type="ARBA" id="ARBA00022777"/>
    </source>
</evidence>
<evidence type="ECO:0000313" key="16">
    <source>
        <dbReference type="Proteomes" id="UP001185012"/>
    </source>
</evidence>
<dbReference type="NCBIfam" id="NF009077">
    <property type="entry name" value="PRK12412.1"/>
    <property type="match status" value="1"/>
</dbReference>
<evidence type="ECO:0000259" key="14">
    <source>
        <dbReference type="Pfam" id="PF08543"/>
    </source>
</evidence>
<evidence type="ECO:0000256" key="12">
    <source>
        <dbReference type="ARBA" id="ARBA00042531"/>
    </source>
</evidence>
<dbReference type="EMBL" id="JAVDQG010000003">
    <property type="protein sequence ID" value="MDR6225727.1"/>
    <property type="molecule type" value="Genomic_DNA"/>
</dbReference>
<keyword evidence="4" id="KW-0479">Metal-binding</keyword>
<keyword evidence="6 15" id="KW-0418">Kinase</keyword>
<keyword evidence="16" id="KW-1185">Reference proteome</keyword>
<dbReference type="SUPFAM" id="SSF53613">
    <property type="entry name" value="Ribokinase-like"/>
    <property type="match status" value="1"/>
</dbReference>
<accession>A0ABU1IME6</accession>
<evidence type="ECO:0000256" key="7">
    <source>
        <dbReference type="ARBA" id="ARBA00022840"/>
    </source>
</evidence>
<evidence type="ECO:0000256" key="1">
    <source>
        <dbReference type="ARBA" id="ARBA00009879"/>
    </source>
</evidence>
<comment type="catalytic activity">
    <reaction evidence="13">
        <text>pyridoxal + ATP = pyridoxal 5'-phosphate + ADP + H(+)</text>
        <dbReference type="Rhea" id="RHEA:10224"/>
        <dbReference type="ChEBI" id="CHEBI:15378"/>
        <dbReference type="ChEBI" id="CHEBI:17310"/>
        <dbReference type="ChEBI" id="CHEBI:30616"/>
        <dbReference type="ChEBI" id="CHEBI:456216"/>
        <dbReference type="ChEBI" id="CHEBI:597326"/>
        <dbReference type="EC" id="2.7.1.35"/>
    </reaction>
</comment>
<dbReference type="NCBIfam" id="TIGR00097">
    <property type="entry name" value="HMP-P_kinase"/>
    <property type="match status" value="1"/>
</dbReference>
<evidence type="ECO:0000256" key="11">
    <source>
        <dbReference type="ARBA" id="ARBA00042396"/>
    </source>
</evidence>
<protein>
    <recommendedName>
        <fullName evidence="2">pyridoxal kinase</fullName>
        <ecNumber evidence="2">2.7.1.35</ecNumber>
    </recommendedName>
    <alternativeName>
        <fullName evidence="10">PN/PL/PM kinase</fullName>
    </alternativeName>
    <alternativeName>
        <fullName evidence="11">Pyridoxal kinase</fullName>
    </alternativeName>
    <alternativeName>
        <fullName evidence="9">Pyridoxamine kinase</fullName>
    </alternativeName>
    <alternativeName>
        <fullName evidence="12">Vitamin B6 kinase</fullName>
    </alternativeName>
</protein>
<evidence type="ECO:0000256" key="2">
    <source>
        <dbReference type="ARBA" id="ARBA00012104"/>
    </source>
</evidence>
<dbReference type="PANTHER" id="PTHR20858">
    <property type="entry name" value="PHOSPHOMETHYLPYRIMIDINE KINASE"/>
    <property type="match status" value="1"/>
</dbReference>
<evidence type="ECO:0000256" key="10">
    <source>
        <dbReference type="ARBA" id="ARBA00042348"/>
    </source>
</evidence>
<dbReference type="InterPro" id="IPR004399">
    <property type="entry name" value="HMP/HMP-P_kinase_dom"/>
</dbReference>
<evidence type="ECO:0000256" key="13">
    <source>
        <dbReference type="ARBA" id="ARBA00049293"/>
    </source>
</evidence>
<dbReference type="GO" id="GO:0008478">
    <property type="term" value="F:pyridoxal kinase activity"/>
    <property type="evidence" value="ECO:0007669"/>
    <property type="project" value="UniProtKB-EC"/>
</dbReference>
<dbReference type="EC" id="2.7.1.35" evidence="2"/>
<keyword evidence="3 15" id="KW-0808">Transferase</keyword>